<evidence type="ECO:0008006" key="5">
    <source>
        <dbReference type="Google" id="ProtNLM"/>
    </source>
</evidence>
<evidence type="ECO:0000313" key="3">
    <source>
        <dbReference type="EMBL" id="TNV78111.1"/>
    </source>
</evidence>
<comment type="caution">
    <text evidence="3">The sequence shown here is derived from an EMBL/GenBank/DDBJ whole genome shotgun (WGS) entry which is preliminary data.</text>
</comment>
<keyword evidence="2" id="KW-0812">Transmembrane</keyword>
<proteinExistence type="predicted"/>
<evidence type="ECO:0000313" key="4">
    <source>
        <dbReference type="Proteomes" id="UP000785679"/>
    </source>
</evidence>
<sequence>MSQIASIKTGDAKRKGGSFHGPASSLSQGSQGVQQLKFDLSSPDEGKKGGPGFDERTSETRALLSIEESPFDILLQRLYYNPKCQYFYMGLMAVSILLVLTTLIFGFKVGQEPFFIFVESILNLVVLGDFLCRVRLQGIRRFIDGGFWNIFDAIVVLGCVLLFALMMISRSLSILFFEEVSEEILLVSWSLFQTFRMIFIAKKQTLAQQSAKTLIDFSNIMDTDIGDNHITSVRGGGGPNQDEVIVFDMKQMEQRQRQQQSIVGREGISNRRRSYSRNKNNYAAAGQNEGADGIEMKDMRKNQGLGGYDDEEDDIELDLSARGRSKQ</sequence>
<gene>
    <name evidence="3" type="ORF">FGO68_gene9995</name>
</gene>
<evidence type="ECO:0000256" key="2">
    <source>
        <dbReference type="SAM" id="Phobius"/>
    </source>
</evidence>
<accession>A0A8J8T1H9</accession>
<organism evidence="3 4">
    <name type="scientific">Halteria grandinella</name>
    <dbReference type="NCBI Taxonomy" id="5974"/>
    <lineage>
        <taxon>Eukaryota</taxon>
        <taxon>Sar</taxon>
        <taxon>Alveolata</taxon>
        <taxon>Ciliophora</taxon>
        <taxon>Intramacronucleata</taxon>
        <taxon>Spirotrichea</taxon>
        <taxon>Stichotrichia</taxon>
        <taxon>Sporadotrichida</taxon>
        <taxon>Halteriidae</taxon>
        <taxon>Halteria</taxon>
    </lineage>
</organism>
<keyword evidence="2" id="KW-0472">Membrane</keyword>
<feature type="transmembrane region" description="Helical" evidence="2">
    <location>
        <begin position="113"/>
        <end position="134"/>
    </location>
</feature>
<dbReference type="PANTHER" id="PTHR38483">
    <property type="entry name" value="CHROMOSOME 1, WHOLE GENOME SHOTGUN SEQUENCE"/>
    <property type="match status" value="1"/>
</dbReference>
<reference evidence="3" key="1">
    <citation type="submission" date="2019-06" db="EMBL/GenBank/DDBJ databases">
        <authorList>
            <person name="Zheng W."/>
        </authorList>
    </citation>
    <scope>NUCLEOTIDE SEQUENCE</scope>
    <source>
        <strain evidence="3">QDHG01</strain>
    </source>
</reference>
<dbReference type="AlphaFoldDB" id="A0A8J8T1H9"/>
<dbReference type="EMBL" id="RRYP01010869">
    <property type="protein sequence ID" value="TNV78111.1"/>
    <property type="molecule type" value="Genomic_DNA"/>
</dbReference>
<dbReference type="OrthoDB" id="322237at2759"/>
<evidence type="ECO:0000256" key="1">
    <source>
        <dbReference type="SAM" id="MobiDB-lite"/>
    </source>
</evidence>
<keyword evidence="2" id="KW-1133">Transmembrane helix</keyword>
<feature type="compositionally biased region" description="Acidic residues" evidence="1">
    <location>
        <begin position="308"/>
        <end position="317"/>
    </location>
</feature>
<feature type="compositionally biased region" description="Low complexity" evidence="1">
    <location>
        <begin position="24"/>
        <end position="35"/>
    </location>
</feature>
<protein>
    <recommendedName>
        <fullName evidence="5">Ion transport domain-containing protein</fullName>
    </recommendedName>
</protein>
<feature type="transmembrane region" description="Helical" evidence="2">
    <location>
        <begin position="146"/>
        <end position="168"/>
    </location>
</feature>
<name>A0A8J8T1H9_HALGN</name>
<dbReference type="Proteomes" id="UP000785679">
    <property type="component" value="Unassembled WGS sequence"/>
</dbReference>
<feature type="region of interest" description="Disordered" evidence="1">
    <location>
        <begin position="256"/>
        <end position="327"/>
    </location>
</feature>
<feature type="transmembrane region" description="Helical" evidence="2">
    <location>
        <begin position="86"/>
        <end position="107"/>
    </location>
</feature>
<keyword evidence="4" id="KW-1185">Reference proteome</keyword>
<feature type="region of interest" description="Disordered" evidence="1">
    <location>
        <begin position="1"/>
        <end position="35"/>
    </location>
</feature>
<dbReference type="PANTHER" id="PTHR38483:SF1">
    <property type="entry name" value="ION TRANSPORT DOMAIN-CONTAINING PROTEIN"/>
    <property type="match status" value="1"/>
</dbReference>